<dbReference type="InterPro" id="IPR009081">
    <property type="entry name" value="PP-bd_ACP"/>
</dbReference>
<dbReference type="InterPro" id="IPR036736">
    <property type="entry name" value="ACP-like_sf"/>
</dbReference>
<proteinExistence type="predicted"/>
<name>A0A2S8GTV3_9BACT</name>
<accession>A0A2S8GTV3</accession>
<sequence length="76" mass="8509">MLSKLSELLDDVMDLDDVEITEDTTARDVEDWDSLSNVRLMVTIERAFGISFTNAEIEGFGRVGDIIDLIQKKTSA</sequence>
<dbReference type="Pfam" id="PF00550">
    <property type="entry name" value="PP-binding"/>
    <property type="match status" value="1"/>
</dbReference>
<organism evidence="2 3">
    <name type="scientific">Blastopirellula marina</name>
    <dbReference type="NCBI Taxonomy" id="124"/>
    <lineage>
        <taxon>Bacteria</taxon>
        <taxon>Pseudomonadati</taxon>
        <taxon>Planctomycetota</taxon>
        <taxon>Planctomycetia</taxon>
        <taxon>Pirellulales</taxon>
        <taxon>Pirellulaceae</taxon>
        <taxon>Blastopirellula</taxon>
    </lineage>
</organism>
<evidence type="ECO:0000313" key="3">
    <source>
        <dbReference type="Proteomes" id="UP000237819"/>
    </source>
</evidence>
<protein>
    <submittedName>
        <fullName evidence="2">Acyl carrier protein</fullName>
    </submittedName>
</protein>
<gene>
    <name evidence="2" type="ORF">C5Y93_02105</name>
</gene>
<dbReference type="EMBL" id="PUHZ01000003">
    <property type="protein sequence ID" value="PQO47858.1"/>
    <property type="molecule type" value="Genomic_DNA"/>
</dbReference>
<dbReference type="AlphaFoldDB" id="A0A2S8GTV3"/>
<reference evidence="2 3" key="1">
    <citation type="submission" date="2018-02" db="EMBL/GenBank/DDBJ databases">
        <title>Comparative genomes isolates from brazilian mangrove.</title>
        <authorList>
            <person name="Araujo J.E."/>
            <person name="Taketani R.G."/>
            <person name="Silva M.C.P."/>
            <person name="Loureco M.V."/>
            <person name="Andreote F.D."/>
        </authorList>
    </citation>
    <scope>NUCLEOTIDE SEQUENCE [LARGE SCALE GENOMIC DNA]</scope>
    <source>
        <strain evidence="2 3">Nap-Phe MGV</strain>
    </source>
</reference>
<dbReference type="OrthoDB" id="9811033at2"/>
<evidence type="ECO:0000259" key="1">
    <source>
        <dbReference type="PROSITE" id="PS50075"/>
    </source>
</evidence>
<dbReference type="Gene3D" id="1.10.1200.10">
    <property type="entry name" value="ACP-like"/>
    <property type="match status" value="1"/>
</dbReference>
<dbReference type="Proteomes" id="UP000237819">
    <property type="component" value="Unassembled WGS sequence"/>
</dbReference>
<dbReference type="SUPFAM" id="SSF47336">
    <property type="entry name" value="ACP-like"/>
    <property type="match status" value="1"/>
</dbReference>
<dbReference type="PROSITE" id="PS50075">
    <property type="entry name" value="CARRIER"/>
    <property type="match status" value="1"/>
</dbReference>
<feature type="domain" description="Carrier" evidence="1">
    <location>
        <begin position="1"/>
        <end position="74"/>
    </location>
</feature>
<comment type="caution">
    <text evidence="2">The sequence shown here is derived from an EMBL/GenBank/DDBJ whole genome shotgun (WGS) entry which is preliminary data.</text>
</comment>
<evidence type="ECO:0000313" key="2">
    <source>
        <dbReference type="EMBL" id="PQO47858.1"/>
    </source>
</evidence>